<keyword evidence="3 6" id="KW-0812">Transmembrane</keyword>
<reference evidence="8" key="1">
    <citation type="submission" date="2019-10" db="EMBL/GenBank/DDBJ databases">
        <authorList>
            <consortium name="DOE Joint Genome Institute"/>
            <person name="Kuo A."/>
            <person name="Miyauchi S."/>
            <person name="Kiss E."/>
            <person name="Drula E."/>
            <person name="Kohler A."/>
            <person name="Sanchez-Garcia M."/>
            <person name="Andreopoulos B."/>
            <person name="Barry K.W."/>
            <person name="Bonito G."/>
            <person name="Buee M."/>
            <person name="Carver A."/>
            <person name="Chen C."/>
            <person name="Cichocki N."/>
            <person name="Clum A."/>
            <person name="Culley D."/>
            <person name="Crous P.W."/>
            <person name="Fauchery L."/>
            <person name="Girlanda M."/>
            <person name="Hayes R."/>
            <person name="Keri Z."/>
            <person name="LaButti K."/>
            <person name="Lipzen A."/>
            <person name="Lombard V."/>
            <person name="Magnuson J."/>
            <person name="Maillard F."/>
            <person name="Morin E."/>
            <person name="Murat C."/>
            <person name="Nolan M."/>
            <person name="Ohm R."/>
            <person name="Pangilinan J."/>
            <person name="Pereira M."/>
            <person name="Perotto S."/>
            <person name="Peter M."/>
            <person name="Riley R."/>
            <person name="Sitrit Y."/>
            <person name="Stielow B."/>
            <person name="Szollosi G."/>
            <person name="Zifcakova L."/>
            <person name="Stursova M."/>
            <person name="Spatafora J.W."/>
            <person name="Tedersoo L."/>
            <person name="Vaario L.-M."/>
            <person name="Yamada A."/>
            <person name="Yan M."/>
            <person name="Wang P."/>
            <person name="Xu J."/>
            <person name="Bruns T."/>
            <person name="Baldrian P."/>
            <person name="Vilgalys R."/>
            <person name="Henrissat B."/>
            <person name="Grigoriev I.V."/>
            <person name="Hibbett D."/>
            <person name="Nagy L.G."/>
            <person name="Martin F.M."/>
        </authorList>
    </citation>
    <scope>NUCLEOTIDE SEQUENCE</scope>
    <source>
        <strain evidence="8">Prilba</strain>
    </source>
</reference>
<evidence type="ECO:0000256" key="1">
    <source>
        <dbReference type="ARBA" id="ARBA00004141"/>
    </source>
</evidence>
<organism evidence="8 9">
    <name type="scientific">Russula ochroleuca</name>
    <dbReference type="NCBI Taxonomy" id="152965"/>
    <lineage>
        <taxon>Eukaryota</taxon>
        <taxon>Fungi</taxon>
        <taxon>Dikarya</taxon>
        <taxon>Basidiomycota</taxon>
        <taxon>Agaricomycotina</taxon>
        <taxon>Agaricomycetes</taxon>
        <taxon>Russulales</taxon>
        <taxon>Russulaceae</taxon>
        <taxon>Russula</taxon>
    </lineage>
</organism>
<dbReference type="PANTHER" id="PTHR43791">
    <property type="entry name" value="PERMEASE-RELATED"/>
    <property type="match status" value="1"/>
</dbReference>
<feature type="transmembrane region" description="Helical" evidence="6">
    <location>
        <begin position="441"/>
        <end position="459"/>
    </location>
</feature>
<dbReference type="Proteomes" id="UP000759537">
    <property type="component" value="Unassembled WGS sequence"/>
</dbReference>
<sequence>MSVGPHSVEKIPTTIQDEVTYEKGSGEISLKDAPLTLQIPGDRLMTSFWRRKAKHDLDAVATQPSVFDDPVTLELYRPPQSYENAHRFDPNARWTFREERNVVRKMDMKIMLWAFIMFFALDLDRSNISQANTDNFLEDLHLTTDDFNLGNTLFRLAFLSAELPSQLVSKRVGPDVWVPTQMVVWSIVSWSQYWLSGKASFLATRFLLGFLQGGFIPDVILYLSYFYTKTELPIRLAWFWVSNYMTQIVGAFLATGILQLRGHNGVAGWRYLFLIEGILTCLCGLLSFALMPPGPTQTKAWFRPNGWFTEREEIIIVNRVLRDDPSKSDMHNREGMTPKMIWQALCDWRMWPLYILGMMHMIPVTPPHTYLTLSLRNLGFDTLQSNLLSVPAYVIGTIGLLLTCYLSEMINSRVLSTVILQFWTLPLLIVLYTFTEHTSQWVYFAVVSLIVGFPYVQPIQVAWTSRNSNSVGMRTVSACMYNISVQAGYIVSVNLYRENDKPLYKAGNRVLIGICASNFVLYLFTFLFYRGLNQRREKIWASMTPKKQAEYLETTKDVGNQRLDFRFAY</sequence>
<dbReference type="SUPFAM" id="SSF103473">
    <property type="entry name" value="MFS general substrate transporter"/>
    <property type="match status" value="1"/>
</dbReference>
<gene>
    <name evidence="8" type="ORF">DFH94DRAFT_734748</name>
</gene>
<protein>
    <submittedName>
        <fullName evidence="8">Major facilitator superfamily domain-containing protein</fullName>
    </submittedName>
</protein>
<evidence type="ECO:0000313" key="9">
    <source>
        <dbReference type="Proteomes" id="UP000759537"/>
    </source>
</evidence>
<feature type="transmembrane region" description="Helical" evidence="6">
    <location>
        <begin position="387"/>
        <end position="407"/>
    </location>
</feature>
<feature type="transmembrane region" description="Helical" evidence="6">
    <location>
        <begin position="510"/>
        <end position="529"/>
    </location>
</feature>
<comment type="caution">
    <text evidence="8">The sequence shown here is derived from an EMBL/GenBank/DDBJ whole genome shotgun (WGS) entry which is preliminary data.</text>
</comment>
<dbReference type="InterPro" id="IPR036259">
    <property type="entry name" value="MFS_trans_sf"/>
</dbReference>
<proteinExistence type="predicted"/>
<evidence type="ECO:0000259" key="7">
    <source>
        <dbReference type="PROSITE" id="PS50850"/>
    </source>
</evidence>
<dbReference type="PROSITE" id="PS50850">
    <property type="entry name" value="MFS"/>
    <property type="match status" value="1"/>
</dbReference>
<evidence type="ECO:0000256" key="6">
    <source>
        <dbReference type="SAM" id="Phobius"/>
    </source>
</evidence>
<feature type="transmembrane region" description="Helical" evidence="6">
    <location>
        <begin position="237"/>
        <end position="259"/>
    </location>
</feature>
<evidence type="ECO:0000256" key="4">
    <source>
        <dbReference type="ARBA" id="ARBA00022989"/>
    </source>
</evidence>
<dbReference type="OrthoDB" id="1935484at2759"/>
<dbReference type="Gene3D" id="1.20.1250.20">
    <property type="entry name" value="MFS general substrate transporter like domains"/>
    <property type="match status" value="2"/>
</dbReference>
<evidence type="ECO:0000256" key="2">
    <source>
        <dbReference type="ARBA" id="ARBA00022448"/>
    </source>
</evidence>
<feature type="transmembrane region" description="Helical" evidence="6">
    <location>
        <begin position="471"/>
        <end position="490"/>
    </location>
</feature>
<feature type="transmembrane region" description="Helical" evidence="6">
    <location>
        <begin position="271"/>
        <end position="291"/>
    </location>
</feature>
<dbReference type="AlphaFoldDB" id="A0A9P5MYS8"/>
<reference evidence="8" key="2">
    <citation type="journal article" date="2020" name="Nat. Commun.">
        <title>Large-scale genome sequencing of mycorrhizal fungi provides insights into the early evolution of symbiotic traits.</title>
        <authorList>
            <person name="Miyauchi S."/>
            <person name="Kiss E."/>
            <person name="Kuo A."/>
            <person name="Drula E."/>
            <person name="Kohler A."/>
            <person name="Sanchez-Garcia M."/>
            <person name="Morin E."/>
            <person name="Andreopoulos B."/>
            <person name="Barry K.W."/>
            <person name="Bonito G."/>
            <person name="Buee M."/>
            <person name="Carver A."/>
            <person name="Chen C."/>
            <person name="Cichocki N."/>
            <person name="Clum A."/>
            <person name="Culley D."/>
            <person name="Crous P.W."/>
            <person name="Fauchery L."/>
            <person name="Girlanda M."/>
            <person name="Hayes R.D."/>
            <person name="Keri Z."/>
            <person name="LaButti K."/>
            <person name="Lipzen A."/>
            <person name="Lombard V."/>
            <person name="Magnuson J."/>
            <person name="Maillard F."/>
            <person name="Murat C."/>
            <person name="Nolan M."/>
            <person name="Ohm R.A."/>
            <person name="Pangilinan J."/>
            <person name="Pereira M.F."/>
            <person name="Perotto S."/>
            <person name="Peter M."/>
            <person name="Pfister S."/>
            <person name="Riley R."/>
            <person name="Sitrit Y."/>
            <person name="Stielow J.B."/>
            <person name="Szollosi G."/>
            <person name="Zifcakova L."/>
            <person name="Stursova M."/>
            <person name="Spatafora J.W."/>
            <person name="Tedersoo L."/>
            <person name="Vaario L.M."/>
            <person name="Yamada A."/>
            <person name="Yan M."/>
            <person name="Wang P."/>
            <person name="Xu J."/>
            <person name="Bruns T."/>
            <person name="Baldrian P."/>
            <person name="Vilgalys R."/>
            <person name="Dunand C."/>
            <person name="Henrissat B."/>
            <person name="Grigoriev I.V."/>
            <person name="Hibbett D."/>
            <person name="Nagy L.G."/>
            <person name="Martin F.M."/>
        </authorList>
    </citation>
    <scope>NUCLEOTIDE SEQUENCE</scope>
    <source>
        <strain evidence="8">Prilba</strain>
    </source>
</reference>
<accession>A0A9P5MYS8</accession>
<evidence type="ECO:0000313" key="8">
    <source>
        <dbReference type="EMBL" id="KAF8482056.1"/>
    </source>
</evidence>
<dbReference type="PANTHER" id="PTHR43791:SF65">
    <property type="entry name" value="MAJOR FACILITATOR SUPERFAMILY (MFS) PROFILE DOMAIN-CONTAINING PROTEIN-RELATED"/>
    <property type="match status" value="1"/>
</dbReference>
<evidence type="ECO:0000256" key="3">
    <source>
        <dbReference type="ARBA" id="ARBA00022692"/>
    </source>
</evidence>
<dbReference type="InterPro" id="IPR011701">
    <property type="entry name" value="MFS"/>
</dbReference>
<keyword evidence="2" id="KW-0813">Transport</keyword>
<dbReference type="GO" id="GO:0022857">
    <property type="term" value="F:transmembrane transporter activity"/>
    <property type="evidence" value="ECO:0007669"/>
    <property type="project" value="InterPro"/>
</dbReference>
<dbReference type="InterPro" id="IPR020846">
    <property type="entry name" value="MFS_dom"/>
</dbReference>
<dbReference type="EMBL" id="WHVB01000006">
    <property type="protein sequence ID" value="KAF8482056.1"/>
    <property type="molecule type" value="Genomic_DNA"/>
</dbReference>
<dbReference type="Pfam" id="PF07690">
    <property type="entry name" value="MFS_1"/>
    <property type="match status" value="1"/>
</dbReference>
<evidence type="ECO:0000256" key="5">
    <source>
        <dbReference type="ARBA" id="ARBA00023136"/>
    </source>
</evidence>
<keyword evidence="4 6" id="KW-1133">Transmembrane helix</keyword>
<dbReference type="GO" id="GO:0016020">
    <property type="term" value="C:membrane"/>
    <property type="evidence" value="ECO:0007669"/>
    <property type="project" value="UniProtKB-SubCell"/>
</dbReference>
<feature type="domain" description="Major facilitator superfamily (MFS) profile" evidence="7">
    <location>
        <begin position="110"/>
        <end position="533"/>
    </location>
</feature>
<feature type="transmembrane region" description="Helical" evidence="6">
    <location>
        <begin position="414"/>
        <end position="435"/>
    </location>
</feature>
<name>A0A9P5MYS8_9AGAM</name>
<keyword evidence="9" id="KW-1185">Reference proteome</keyword>
<keyword evidence="5 6" id="KW-0472">Membrane</keyword>
<dbReference type="FunFam" id="1.20.1250.20:FF:000106">
    <property type="entry name" value="MFS transporter, putative"/>
    <property type="match status" value="1"/>
</dbReference>
<feature type="transmembrane region" description="Helical" evidence="6">
    <location>
        <begin position="207"/>
        <end position="225"/>
    </location>
</feature>
<comment type="subcellular location">
    <subcellularLocation>
        <location evidence="1">Membrane</location>
        <topology evidence="1">Multi-pass membrane protein</topology>
    </subcellularLocation>
</comment>